<organism evidence="1 2">
    <name type="scientific">Sphingomonas colocasiae</name>
    <dbReference type="NCBI Taxonomy" id="1848973"/>
    <lineage>
        <taxon>Bacteria</taxon>
        <taxon>Pseudomonadati</taxon>
        <taxon>Pseudomonadota</taxon>
        <taxon>Alphaproteobacteria</taxon>
        <taxon>Sphingomonadales</taxon>
        <taxon>Sphingomonadaceae</taxon>
        <taxon>Sphingomonas</taxon>
    </lineage>
</organism>
<proteinExistence type="predicted"/>
<sequence>MIAGIAAALDTHPLLGLGELHRQASIHHLYRRLVADPRILCRIDDIVVEFGNSRLQHIADRYVGYRRGAPVSLPEKRAIWRDTGQWMVWDSPLYERFFDAVRDANARKTCAKPVRVLLADPPIDWSRVKSAEDYRRYRIRDQFFADLLESQVLKPGRRALVIAGSPHLWQALPANTAEKPTMGQIVRARHPGAMLSLIMLPDAGIAAKLGLPPAPGLIMIGDMALGRRSFGDMVPADEPIEMMVDGKAAATPMAEVPWPAAALVVGGLLNLEIGAPVEPSADIYRDPDYQAELRRRAAILHQVHGVDFEAMLDAMLKAPSSDVGH</sequence>
<evidence type="ECO:0000313" key="1">
    <source>
        <dbReference type="EMBL" id="MBY8825704.1"/>
    </source>
</evidence>
<dbReference type="SUPFAM" id="SSF159501">
    <property type="entry name" value="EreA/ChaN-like"/>
    <property type="match status" value="1"/>
</dbReference>
<dbReference type="RefSeq" id="WP_222992809.1">
    <property type="nucleotide sequence ID" value="NZ_JAINVV010000013.1"/>
</dbReference>
<reference evidence="1 2" key="1">
    <citation type="submission" date="2021-08" db="EMBL/GenBank/DDBJ databases">
        <authorList>
            <person name="Tuo L."/>
        </authorList>
    </citation>
    <scope>NUCLEOTIDE SEQUENCE [LARGE SCALE GENOMIC DNA]</scope>
    <source>
        <strain evidence="1 2">JCM 31229</strain>
    </source>
</reference>
<dbReference type="Proteomes" id="UP000706039">
    <property type="component" value="Unassembled WGS sequence"/>
</dbReference>
<keyword evidence="2" id="KW-1185">Reference proteome</keyword>
<accession>A0ABS7Q0D4</accession>
<dbReference type="EMBL" id="JAINVV010000013">
    <property type="protein sequence ID" value="MBY8825704.1"/>
    <property type="molecule type" value="Genomic_DNA"/>
</dbReference>
<gene>
    <name evidence="1" type="ORF">K7G82_25605</name>
</gene>
<name>A0ABS7Q0D4_9SPHN</name>
<protein>
    <submittedName>
        <fullName evidence="1">Uncharacterized protein</fullName>
    </submittedName>
</protein>
<comment type="caution">
    <text evidence="1">The sequence shown here is derived from an EMBL/GenBank/DDBJ whole genome shotgun (WGS) entry which is preliminary data.</text>
</comment>
<evidence type="ECO:0000313" key="2">
    <source>
        <dbReference type="Proteomes" id="UP000706039"/>
    </source>
</evidence>